<keyword evidence="3" id="KW-1185">Reference proteome</keyword>
<sequence>MAPTTRSKALTGSSSNPDESITPSNDSSFDPSKGPLLAPSVAMDLQEPVLETNNTTKDDSTDAETNNGSDDDMNDIDQGHVDSDYLRGQSIGEARLQSNLHIAASSSKGKEIDANVWKKNKSPTSASIRPMKKKLQSDCARSTIINLKNMEATCYAKAFEPLGQTTNMAGLGGFADLFSQLDDGNFSSEEREMLRKCISNYANENAAINNEYMVSVNNAEMKKNEETLKSTIRVMKVFATVCNNRAIRLEKTGRIPMVDANTSTSMPTTSTTMPSTPLDTDIKSMPSACADTLLRKSGAPEKRLFTKNQVRKQVGGERWILRNK</sequence>
<feature type="compositionally biased region" description="Polar residues" evidence="1">
    <location>
        <begin position="1"/>
        <end position="30"/>
    </location>
</feature>
<feature type="region of interest" description="Disordered" evidence="1">
    <location>
        <begin position="258"/>
        <end position="282"/>
    </location>
</feature>
<dbReference type="AlphaFoldDB" id="A0A0D9XRN1"/>
<feature type="compositionally biased region" description="Low complexity" evidence="1">
    <location>
        <begin position="262"/>
        <end position="277"/>
    </location>
</feature>
<evidence type="ECO:0000256" key="1">
    <source>
        <dbReference type="SAM" id="MobiDB-lite"/>
    </source>
</evidence>
<feature type="region of interest" description="Disordered" evidence="1">
    <location>
        <begin position="1"/>
        <end position="83"/>
    </location>
</feature>
<dbReference type="EnsemblPlants" id="LPERR11G09690.1">
    <property type="protein sequence ID" value="LPERR11G09690.1"/>
    <property type="gene ID" value="LPERR11G09690"/>
</dbReference>
<dbReference type="Gramene" id="LPERR11G09690.1">
    <property type="protein sequence ID" value="LPERR11G09690.1"/>
    <property type="gene ID" value="LPERR11G09690"/>
</dbReference>
<reference evidence="3" key="2">
    <citation type="submission" date="2013-12" db="EMBL/GenBank/DDBJ databases">
        <authorList>
            <person name="Yu Y."/>
            <person name="Lee S."/>
            <person name="de Baynast K."/>
            <person name="Wissotski M."/>
            <person name="Liu L."/>
            <person name="Talag J."/>
            <person name="Goicoechea J."/>
            <person name="Angelova A."/>
            <person name="Jetty R."/>
            <person name="Kudrna D."/>
            <person name="Golser W."/>
            <person name="Rivera L."/>
            <person name="Zhang J."/>
            <person name="Wing R."/>
        </authorList>
    </citation>
    <scope>NUCLEOTIDE SEQUENCE</scope>
</reference>
<dbReference type="HOGENOM" id="CLU_858853_0_0_1"/>
<dbReference type="Proteomes" id="UP000032180">
    <property type="component" value="Chromosome 11"/>
</dbReference>
<accession>A0A0D9XRN1</accession>
<name>A0A0D9XRN1_9ORYZ</name>
<reference evidence="2" key="3">
    <citation type="submission" date="2015-04" db="UniProtKB">
        <authorList>
            <consortium name="EnsemblPlants"/>
        </authorList>
    </citation>
    <scope>IDENTIFICATION</scope>
</reference>
<evidence type="ECO:0000313" key="3">
    <source>
        <dbReference type="Proteomes" id="UP000032180"/>
    </source>
</evidence>
<protein>
    <submittedName>
        <fullName evidence="2">Uncharacterized protein</fullName>
    </submittedName>
</protein>
<organism evidence="2 3">
    <name type="scientific">Leersia perrieri</name>
    <dbReference type="NCBI Taxonomy" id="77586"/>
    <lineage>
        <taxon>Eukaryota</taxon>
        <taxon>Viridiplantae</taxon>
        <taxon>Streptophyta</taxon>
        <taxon>Embryophyta</taxon>
        <taxon>Tracheophyta</taxon>
        <taxon>Spermatophyta</taxon>
        <taxon>Magnoliopsida</taxon>
        <taxon>Liliopsida</taxon>
        <taxon>Poales</taxon>
        <taxon>Poaceae</taxon>
        <taxon>BOP clade</taxon>
        <taxon>Oryzoideae</taxon>
        <taxon>Oryzeae</taxon>
        <taxon>Oryzinae</taxon>
        <taxon>Leersia</taxon>
    </lineage>
</organism>
<evidence type="ECO:0000313" key="2">
    <source>
        <dbReference type="EnsemblPlants" id="LPERR11G09690.1"/>
    </source>
</evidence>
<proteinExistence type="predicted"/>
<reference evidence="2 3" key="1">
    <citation type="submission" date="2012-08" db="EMBL/GenBank/DDBJ databases">
        <title>Oryza genome evolution.</title>
        <authorList>
            <person name="Wing R.A."/>
        </authorList>
    </citation>
    <scope>NUCLEOTIDE SEQUENCE</scope>
</reference>